<evidence type="ECO:0000313" key="1">
    <source>
        <dbReference type="EMBL" id="TCO40910.1"/>
    </source>
</evidence>
<comment type="caution">
    <text evidence="1">The sequence shown here is derived from an EMBL/GenBank/DDBJ whole genome shotgun (WGS) entry which is preliminary data.</text>
</comment>
<dbReference type="Proteomes" id="UP000295573">
    <property type="component" value="Unassembled WGS sequence"/>
</dbReference>
<keyword evidence="2" id="KW-1185">Reference proteome</keyword>
<gene>
    <name evidence="1" type="ORF">EV646_1161</name>
</gene>
<dbReference type="EMBL" id="SLWR01000016">
    <property type="protein sequence ID" value="TCO40910.1"/>
    <property type="molecule type" value="Genomic_DNA"/>
</dbReference>
<proteinExistence type="predicted"/>
<reference evidence="1 2" key="1">
    <citation type="journal article" date="2015" name="Stand. Genomic Sci.">
        <title>Genomic Encyclopedia of Bacterial and Archaeal Type Strains, Phase III: the genomes of soil and plant-associated and newly described type strains.</title>
        <authorList>
            <person name="Whitman W.B."/>
            <person name="Woyke T."/>
            <person name="Klenk H.P."/>
            <person name="Zhou Y."/>
            <person name="Lilburn T.G."/>
            <person name="Beck B.J."/>
            <person name="De Vos P."/>
            <person name="Vandamme P."/>
            <person name="Eisen J.A."/>
            <person name="Garrity G."/>
            <person name="Hugenholtz P."/>
            <person name="Kyrpides N.C."/>
        </authorList>
    </citation>
    <scope>NUCLEOTIDE SEQUENCE [LARGE SCALE GENOMIC DNA]</scope>
    <source>
        <strain evidence="1 2">VKM Ac-2541</strain>
    </source>
</reference>
<accession>A0A4V2S2L4</accession>
<organism evidence="1 2">
    <name type="scientific">Kribbella antiqua</name>
    <dbReference type="NCBI Taxonomy" id="2512217"/>
    <lineage>
        <taxon>Bacteria</taxon>
        <taxon>Bacillati</taxon>
        <taxon>Actinomycetota</taxon>
        <taxon>Actinomycetes</taxon>
        <taxon>Propionibacteriales</taxon>
        <taxon>Kribbellaceae</taxon>
        <taxon>Kribbella</taxon>
    </lineage>
</organism>
<evidence type="ECO:0000313" key="2">
    <source>
        <dbReference type="Proteomes" id="UP000295573"/>
    </source>
</evidence>
<feature type="non-terminal residue" evidence="1">
    <location>
        <position position="32"/>
    </location>
</feature>
<dbReference type="AlphaFoldDB" id="A0A4V2S2L4"/>
<protein>
    <submittedName>
        <fullName evidence="1">Uncharacterized protein</fullName>
    </submittedName>
</protein>
<sequence>MSLLRFGFGVIGSCWLAVWPSGWSSPWVRLLV</sequence>
<name>A0A4V2S2L4_9ACTN</name>